<sequence length="349" mass="39617">MVRHSSQNESLRWILIQGGLTLVRVLVWVFPSSMIPKVFDRNAVYYSHLPRTSFSDFQASSGIIFGSGFDDYPTFEELEPAVTFASTGVGLDELSIPQDVLIALEKVDLANSFHRILECEPTTWVERVKVVMTNKSNYWKIPPLLFRKLLLQRTADSDLANAEFDKKFVIGDWTCLMLDISGAPLWKDSEPVLVPIIQLTYRVDKFDEKGNEVEKPEVLQGFCTCLSPIDPTVNLVEISGAWVPFNWILPAPDDFLWGKFSHFRVVVETGEAGDASTGSELTSSGYKKRWSEFRHKIEKGAQVRDKSEQEGPERSIIHFVKENILLDDPTIRPEIVDIKQMKFPDAFAL</sequence>
<dbReference type="EMBL" id="KV745404">
    <property type="protein sequence ID" value="OCK74839.1"/>
    <property type="molecule type" value="Genomic_DNA"/>
</dbReference>
<keyword evidence="1" id="KW-0472">Membrane</keyword>
<dbReference type="AlphaFoldDB" id="A0A8E2JAI5"/>
<keyword evidence="1" id="KW-0812">Transmembrane</keyword>
<organism evidence="2 3">
    <name type="scientific">Lepidopterella palustris CBS 459.81</name>
    <dbReference type="NCBI Taxonomy" id="1314670"/>
    <lineage>
        <taxon>Eukaryota</taxon>
        <taxon>Fungi</taxon>
        <taxon>Dikarya</taxon>
        <taxon>Ascomycota</taxon>
        <taxon>Pezizomycotina</taxon>
        <taxon>Dothideomycetes</taxon>
        <taxon>Pleosporomycetidae</taxon>
        <taxon>Mytilinidiales</taxon>
        <taxon>Argynnaceae</taxon>
        <taxon>Lepidopterella</taxon>
    </lineage>
</organism>
<dbReference type="Proteomes" id="UP000250266">
    <property type="component" value="Unassembled WGS sequence"/>
</dbReference>
<proteinExistence type="predicted"/>
<keyword evidence="1" id="KW-1133">Transmembrane helix</keyword>
<evidence type="ECO:0000313" key="2">
    <source>
        <dbReference type="EMBL" id="OCK74839.1"/>
    </source>
</evidence>
<keyword evidence="3" id="KW-1185">Reference proteome</keyword>
<name>A0A8E2JAI5_9PEZI</name>
<reference evidence="2 3" key="1">
    <citation type="journal article" date="2016" name="Nat. Commun.">
        <title>Ectomycorrhizal ecology is imprinted in the genome of the dominant symbiotic fungus Cenococcum geophilum.</title>
        <authorList>
            <consortium name="DOE Joint Genome Institute"/>
            <person name="Peter M."/>
            <person name="Kohler A."/>
            <person name="Ohm R.A."/>
            <person name="Kuo A."/>
            <person name="Krutzmann J."/>
            <person name="Morin E."/>
            <person name="Arend M."/>
            <person name="Barry K.W."/>
            <person name="Binder M."/>
            <person name="Choi C."/>
            <person name="Clum A."/>
            <person name="Copeland A."/>
            <person name="Grisel N."/>
            <person name="Haridas S."/>
            <person name="Kipfer T."/>
            <person name="LaButti K."/>
            <person name="Lindquist E."/>
            <person name="Lipzen A."/>
            <person name="Maire R."/>
            <person name="Meier B."/>
            <person name="Mihaltcheva S."/>
            <person name="Molinier V."/>
            <person name="Murat C."/>
            <person name="Poggeler S."/>
            <person name="Quandt C.A."/>
            <person name="Sperisen C."/>
            <person name="Tritt A."/>
            <person name="Tisserant E."/>
            <person name="Crous P.W."/>
            <person name="Henrissat B."/>
            <person name="Nehls U."/>
            <person name="Egli S."/>
            <person name="Spatafora J.W."/>
            <person name="Grigoriev I.V."/>
            <person name="Martin F.M."/>
        </authorList>
    </citation>
    <scope>NUCLEOTIDE SEQUENCE [LARGE SCALE GENOMIC DNA]</scope>
    <source>
        <strain evidence="2 3">CBS 459.81</strain>
    </source>
</reference>
<evidence type="ECO:0000313" key="3">
    <source>
        <dbReference type="Proteomes" id="UP000250266"/>
    </source>
</evidence>
<protein>
    <submittedName>
        <fullName evidence="2">Uncharacterized protein</fullName>
    </submittedName>
</protein>
<evidence type="ECO:0000256" key="1">
    <source>
        <dbReference type="SAM" id="Phobius"/>
    </source>
</evidence>
<gene>
    <name evidence="2" type="ORF">K432DRAFT_386566</name>
</gene>
<feature type="transmembrane region" description="Helical" evidence="1">
    <location>
        <begin position="12"/>
        <end position="31"/>
    </location>
</feature>
<accession>A0A8E2JAI5</accession>